<dbReference type="SUPFAM" id="SSF55729">
    <property type="entry name" value="Acyl-CoA N-acyltransferases (Nat)"/>
    <property type="match status" value="1"/>
</dbReference>
<dbReference type="InterPro" id="IPR016181">
    <property type="entry name" value="Acyl_CoA_acyltransferase"/>
</dbReference>
<dbReference type="Gene3D" id="3.40.630.30">
    <property type="match status" value="1"/>
</dbReference>
<proteinExistence type="predicted"/>
<evidence type="ECO:0000313" key="2">
    <source>
        <dbReference type="Proteomes" id="UP000256763"/>
    </source>
</evidence>
<comment type="caution">
    <text evidence="1">The sequence shown here is derived from an EMBL/GenBank/DDBJ whole genome shotgun (WGS) entry which is preliminary data.</text>
</comment>
<reference evidence="2" key="1">
    <citation type="submission" date="2017-05" db="EMBL/GenBank/DDBJ databases">
        <authorList>
            <person name="Sharma S."/>
            <person name="Sidhu C."/>
            <person name="Pinnaka A.K."/>
        </authorList>
    </citation>
    <scope>NUCLEOTIDE SEQUENCE [LARGE SCALE GENOMIC DNA]</scope>
    <source>
        <strain evidence="2">AK93</strain>
    </source>
</reference>
<dbReference type="Proteomes" id="UP000256763">
    <property type="component" value="Unassembled WGS sequence"/>
</dbReference>
<protein>
    <submittedName>
        <fullName evidence="1">GNAT family N-acetyltransferase</fullName>
    </submittedName>
</protein>
<gene>
    <name evidence="1" type="ORF">CAL65_20050</name>
</gene>
<dbReference type="AlphaFoldDB" id="A0A3E0WH25"/>
<dbReference type="OrthoDB" id="9776898at2"/>
<keyword evidence="2" id="KW-1185">Reference proteome</keyword>
<dbReference type="GO" id="GO:0016740">
    <property type="term" value="F:transferase activity"/>
    <property type="evidence" value="ECO:0007669"/>
    <property type="project" value="UniProtKB-KW"/>
</dbReference>
<accession>A0A3E0WH25</accession>
<sequence>MTLRFSFVERIAEIGADGWNGLADTDYPFLRYEYLQALEASGSVSEATGWLPYHLIARSDDEKTAVLMPLYRKMHSWGEYVFDWSWADAYERYGLPYYPKLLTAIPFTPCEGPRLLIRSDIDPQAAMTQATTAIETYAERERISSWHVLFPDVDAQTVLDGTHLLQRQGVQFHWQNPGCEDFEAFLGLLTSRRRKNIRRERAKVRESGFTFRWLEGREITDAQLHYFYVFYQATYMKRGQRGYLSRTFFEEILRTMPEQALLVFAERENRPVAAAFFFKGTSTLYGRYWGCLEEFDQLHFETCYYQGLDYCLAQGLPHFDAGAQGEHKLLRGFKPRITRSYHWIAESAFRDAIADFLRQETLQVKRYFEEAETVLPYRHS</sequence>
<dbReference type="Pfam" id="PF04339">
    <property type="entry name" value="FemAB_like"/>
    <property type="match status" value="1"/>
</dbReference>
<dbReference type="InterPro" id="IPR007434">
    <property type="entry name" value="FemAB-like"/>
</dbReference>
<dbReference type="EMBL" id="NFZW01000032">
    <property type="protein sequence ID" value="RFA32262.1"/>
    <property type="molecule type" value="Genomic_DNA"/>
</dbReference>
<name>A0A3E0WH25_9GAMM</name>
<dbReference type="RefSeq" id="WP_116303874.1">
    <property type="nucleotide sequence ID" value="NZ_NFZV01000032.1"/>
</dbReference>
<dbReference type="PANTHER" id="PTHR47017">
    <property type="entry name" value="ACYL-COA"/>
    <property type="match status" value="1"/>
</dbReference>
<evidence type="ECO:0000313" key="1">
    <source>
        <dbReference type="EMBL" id="RFA32262.1"/>
    </source>
</evidence>
<dbReference type="PANTHER" id="PTHR47017:SF1">
    <property type="entry name" value="ACYL-COA"/>
    <property type="match status" value="1"/>
</dbReference>
<organism evidence="1 2">
    <name type="scientific">Alkalilimnicola ehrlichii</name>
    <dbReference type="NCBI Taxonomy" id="351052"/>
    <lineage>
        <taxon>Bacteria</taxon>
        <taxon>Pseudomonadati</taxon>
        <taxon>Pseudomonadota</taxon>
        <taxon>Gammaproteobacteria</taxon>
        <taxon>Chromatiales</taxon>
        <taxon>Ectothiorhodospiraceae</taxon>
        <taxon>Alkalilimnicola</taxon>
    </lineage>
</organism>
<keyword evidence="1" id="KW-0808">Transferase</keyword>